<reference evidence="2" key="1">
    <citation type="submission" date="2020-07" db="EMBL/GenBank/DDBJ databases">
        <title>Genome sequence and genetic diversity analysis of an under-domesticated orphan crop, white fonio (Digitaria exilis).</title>
        <authorList>
            <person name="Bennetzen J.L."/>
            <person name="Chen S."/>
            <person name="Ma X."/>
            <person name="Wang X."/>
            <person name="Yssel A.E.J."/>
            <person name="Chaluvadi S.R."/>
            <person name="Johnson M."/>
            <person name="Gangashetty P."/>
            <person name="Hamidou F."/>
            <person name="Sanogo M.D."/>
            <person name="Zwaenepoel A."/>
            <person name="Wallace J."/>
            <person name="Van De Peer Y."/>
            <person name="Van Deynze A."/>
        </authorList>
    </citation>
    <scope>NUCLEOTIDE SEQUENCE</scope>
    <source>
        <tissue evidence="2">Leaves</tissue>
    </source>
</reference>
<dbReference type="PROSITE" id="PS50181">
    <property type="entry name" value="FBOX"/>
    <property type="match status" value="1"/>
</dbReference>
<gene>
    <name evidence="2" type="ORF">HU200_054085</name>
</gene>
<dbReference type="AlphaFoldDB" id="A0A835ALR8"/>
<name>A0A835ALR8_9POAL</name>
<sequence>MAATGLSDLPDDLLRRILYLTPAREGASTAVLSRRWRWLWRTSGAVNLDSHSYRRPEESLEKIHLFTRHMEAALSAAAAGEPVTKLTLHVDEPCYNMKLTYYADGSRTDMLTALLSNPAAMAVEEFSFTVADDPRRRRSRFYPNLAELRFRSLPSESLRKLHVTNCNTLIAPPLAVVFPRLAELRLRRCGVSLAHLRRIFDAAPELATLHLESCHYSSPFNKWARGGAAMDDAPATASHRIVCPAVTTLVFEACSSWPWKKEGGLELESLSVAKVMKLRIDFDTSHVAAVANKDECYYKVSDIPGLSGHPFICLRSCLRTVSLEFFMQEPNSLPEAARWVKFFAENAAVLHEISIHDGKRKMGDQTQGLADYDSLQRI</sequence>
<protein>
    <recommendedName>
        <fullName evidence="1">F-box domain-containing protein</fullName>
    </recommendedName>
</protein>
<organism evidence="2 3">
    <name type="scientific">Digitaria exilis</name>
    <dbReference type="NCBI Taxonomy" id="1010633"/>
    <lineage>
        <taxon>Eukaryota</taxon>
        <taxon>Viridiplantae</taxon>
        <taxon>Streptophyta</taxon>
        <taxon>Embryophyta</taxon>
        <taxon>Tracheophyta</taxon>
        <taxon>Spermatophyta</taxon>
        <taxon>Magnoliopsida</taxon>
        <taxon>Liliopsida</taxon>
        <taxon>Poales</taxon>
        <taxon>Poaceae</taxon>
        <taxon>PACMAD clade</taxon>
        <taxon>Panicoideae</taxon>
        <taxon>Panicodae</taxon>
        <taxon>Paniceae</taxon>
        <taxon>Anthephorinae</taxon>
        <taxon>Digitaria</taxon>
    </lineage>
</organism>
<dbReference type="PANTHER" id="PTHR32141">
    <property type="match status" value="1"/>
</dbReference>
<dbReference type="SUPFAM" id="SSF81383">
    <property type="entry name" value="F-box domain"/>
    <property type="match status" value="1"/>
</dbReference>
<evidence type="ECO:0000313" key="2">
    <source>
        <dbReference type="EMBL" id="KAF8665996.1"/>
    </source>
</evidence>
<evidence type="ECO:0000259" key="1">
    <source>
        <dbReference type="PROSITE" id="PS50181"/>
    </source>
</evidence>
<dbReference type="InterPro" id="IPR036047">
    <property type="entry name" value="F-box-like_dom_sf"/>
</dbReference>
<accession>A0A835ALR8</accession>
<dbReference type="Proteomes" id="UP000636709">
    <property type="component" value="Unassembled WGS sequence"/>
</dbReference>
<dbReference type="CDD" id="cd22160">
    <property type="entry name" value="F-box_AtFBL13-like"/>
    <property type="match status" value="1"/>
</dbReference>
<dbReference type="InterPro" id="IPR055411">
    <property type="entry name" value="LRR_FXL15/At3g58940/PEG3-like"/>
</dbReference>
<dbReference type="SUPFAM" id="SSF52047">
    <property type="entry name" value="RNI-like"/>
    <property type="match status" value="1"/>
</dbReference>
<proteinExistence type="predicted"/>
<dbReference type="EMBL" id="JACEFO010002324">
    <property type="protein sequence ID" value="KAF8665996.1"/>
    <property type="molecule type" value="Genomic_DNA"/>
</dbReference>
<dbReference type="Pfam" id="PF24758">
    <property type="entry name" value="LRR_At5g56370"/>
    <property type="match status" value="1"/>
</dbReference>
<evidence type="ECO:0000313" key="3">
    <source>
        <dbReference type="Proteomes" id="UP000636709"/>
    </source>
</evidence>
<keyword evidence="3" id="KW-1185">Reference proteome</keyword>
<feature type="domain" description="F-box" evidence="1">
    <location>
        <begin position="3"/>
        <end position="56"/>
    </location>
</feature>
<dbReference type="PANTHER" id="PTHR32141:SF26">
    <property type="entry name" value="OS08G0328600 PROTEIN"/>
    <property type="match status" value="1"/>
</dbReference>
<dbReference type="InterPro" id="IPR032675">
    <property type="entry name" value="LRR_dom_sf"/>
</dbReference>
<dbReference type="InterPro" id="IPR053781">
    <property type="entry name" value="F-box_AtFBL13-like"/>
</dbReference>
<comment type="caution">
    <text evidence="2">The sequence shown here is derived from an EMBL/GenBank/DDBJ whole genome shotgun (WGS) entry which is preliminary data.</text>
</comment>
<dbReference type="Gene3D" id="3.80.10.10">
    <property type="entry name" value="Ribonuclease Inhibitor"/>
    <property type="match status" value="1"/>
</dbReference>
<dbReference type="InterPro" id="IPR055302">
    <property type="entry name" value="F-box_dom-containing"/>
</dbReference>
<dbReference type="InterPro" id="IPR001810">
    <property type="entry name" value="F-box_dom"/>
</dbReference>